<dbReference type="InterPro" id="IPR034660">
    <property type="entry name" value="DinB/YfiT-like"/>
</dbReference>
<evidence type="ECO:0000313" key="3">
    <source>
        <dbReference type="Proteomes" id="UP001206128"/>
    </source>
</evidence>
<evidence type="ECO:0000259" key="1">
    <source>
        <dbReference type="Pfam" id="PF11716"/>
    </source>
</evidence>
<dbReference type="InterPro" id="IPR017517">
    <property type="entry name" value="Maleyloyr_isom"/>
</dbReference>
<reference evidence="2" key="1">
    <citation type="submission" date="2022-06" db="EMBL/GenBank/DDBJ databases">
        <title>Genomic Encyclopedia of Archaeal and Bacterial Type Strains, Phase II (KMG-II): from individual species to whole genera.</title>
        <authorList>
            <person name="Goeker M."/>
        </authorList>
    </citation>
    <scope>NUCLEOTIDE SEQUENCE</scope>
    <source>
        <strain evidence="2">DSM 43935</strain>
    </source>
</reference>
<dbReference type="EMBL" id="JAMTCK010000001">
    <property type="protein sequence ID" value="MCP2163816.1"/>
    <property type="molecule type" value="Genomic_DNA"/>
</dbReference>
<dbReference type="Pfam" id="PF11716">
    <property type="entry name" value="MDMPI_N"/>
    <property type="match status" value="1"/>
</dbReference>
<proteinExistence type="predicted"/>
<comment type="caution">
    <text evidence="2">The sequence shown here is derived from an EMBL/GenBank/DDBJ whole genome shotgun (WGS) entry which is preliminary data.</text>
</comment>
<feature type="domain" description="Mycothiol-dependent maleylpyruvate isomerase metal-binding" evidence="1">
    <location>
        <begin position="10"/>
        <end position="130"/>
    </location>
</feature>
<dbReference type="InterPro" id="IPR024344">
    <property type="entry name" value="MDMPI_metal-binding"/>
</dbReference>
<keyword evidence="3" id="KW-1185">Reference proteome</keyword>
<dbReference type="NCBIfam" id="TIGR03083">
    <property type="entry name" value="maleylpyruvate isomerase family mycothiol-dependent enzyme"/>
    <property type="match status" value="1"/>
</dbReference>
<evidence type="ECO:0000313" key="2">
    <source>
        <dbReference type="EMBL" id="MCP2163816.1"/>
    </source>
</evidence>
<dbReference type="SUPFAM" id="SSF109854">
    <property type="entry name" value="DinB/YfiT-like putative metalloenzymes"/>
    <property type="match status" value="1"/>
</dbReference>
<sequence length="188" mass="20737">MVDLLEAHGRALAEFDARVRQVRPDQWEQATPCTEWSVRDLVGHLVYEQLWVPALLAGQTTAEVGDRYEGDQLGADPVDAWDRAAAAARAAWTEPGVLERRVHLSYGRVPAEQYGWEMTTDLTVHAWDLARAVGADERLDPDLAAAVLSRTEPQVEAWRSAGIFGPRVPVPAEAPAQDRLLGLLGRQP</sequence>
<accession>A0AAE3G8T4</accession>
<name>A0AAE3G8T4_9PSEU</name>
<protein>
    <submittedName>
        <fullName evidence="2">TIGR03086 family protein</fullName>
    </submittedName>
</protein>
<dbReference type="Gene3D" id="1.20.120.450">
    <property type="entry name" value="dinb family like domain"/>
    <property type="match status" value="1"/>
</dbReference>
<gene>
    <name evidence="2" type="ORF">LX83_000656</name>
</gene>
<dbReference type="InterPro" id="IPR017520">
    <property type="entry name" value="CHP03086"/>
</dbReference>
<dbReference type="Proteomes" id="UP001206128">
    <property type="component" value="Unassembled WGS sequence"/>
</dbReference>
<dbReference type="AlphaFoldDB" id="A0AAE3G8T4"/>
<dbReference type="NCBIfam" id="TIGR03086">
    <property type="entry name" value="TIGR03086 family metal-binding protein"/>
    <property type="match status" value="1"/>
</dbReference>
<dbReference type="GO" id="GO:0046872">
    <property type="term" value="F:metal ion binding"/>
    <property type="evidence" value="ECO:0007669"/>
    <property type="project" value="InterPro"/>
</dbReference>
<dbReference type="RefSeq" id="WP_308203900.1">
    <property type="nucleotide sequence ID" value="NZ_JAMTCK010000001.1"/>
</dbReference>
<organism evidence="2 3">
    <name type="scientific">Goodfellowiella coeruleoviolacea</name>
    <dbReference type="NCBI Taxonomy" id="334858"/>
    <lineage>
        <taxon>Bacteria</taxon>
        <taxon>Bacillati</taxon>
        <taxon>Actinomycetota</taxon>
        <taxon>Actinomycetes</taxon>
        <taxon>Pseudonocardiales</taxon>
        <taxon>Pseudonocardiaceae</taxon>
        <taxon>Goodfellowiella</taxon>
    </lineage>
</organism>